<reference evidence="2" key="1">
    <citation type="journal article" date="2022" name="Mol. Ecol. Resour.">
        <title>The genomes of chicory, endive, great burdock and yacon provide insights into Asteraceae palaeo-polyploidization history and plant inulin production.</title>
        <authorList>
            <person name="Fan W."/>
            <person name="Wang S."/>
            <person name="Wang H."/>
            <person name="Wang A."/>
            <person name="Jiang F."/>
            <person name="Liu H."/>
            <person name="Zhao H."/>
            <person name="Xu D."/>
            <person name="Zhang Y."/>
        </authorList>
    </citation>
    <scope>NUCLEOTIDE SEQUENCE [LARGE SCALE GENOMIC DNA]</scope>
    <source>
        <strain evidence="2">cv. Yunnan</strain>
    </source>
</reference>
<proteinExistence type="predicted"/>
<reference evidence="1 2" key="2">
    <citation type="journal article" date="2022" name="Mol. Ecol. Resour.">
        <title>The genomes of chicory, endive, great burdock and yacon provide insights into Asteraceae paleo-polyploidization history and plant inulin production.</title>
        <authorList>
            <person name="Fan W."/>
            <person name="Wang S."/>
            <person name="Wang H."/>
            <person name="Wang A."/>
            <person name="Jiang F."/>
            <person name="Liu H."/>
            <person name="Zhao H."/>
            <person name="Xu D."/>
            <person name="Zhang Y."/>
        </authorList>
    </citation>
    <scope>NUCLEOTIDE SEQUENCE [LARGE SCALE GENOMIC DNA]</scope>
    <source>
        <strain evidence="2">cv. Yunnan</strain>
        <tissue evidence="1">Leaves</tissue>
    </source>
</reference>
<sequence length="81" mass="9241">MPTQISSGKTLKDFISEDREHTVTKIKMEGDSDNMQKDNDDPFIFESCYLLQFHARSTQVQPIITDLSLHLSAISRRVVVS</sequence>
<protein>
    <submittedName>
        <fullName evidence="1">Uncharacterized protein</fullName>
    </submittedName>
</protein>
<dbReference type="EMBL" id="CM042043">
    <property type="protein sequence ID" value="KAI3696343.1"/>
    <property type="molecule type" value="Genomic_DNA"/>
</dbReference>
<gene>
    <name evidence="1" type="ORF">L1987_79357</name>
</gene>
<dbReference type="Proteomes" id="UP001056120">
    <property type="component" value="Linkage Group LG26"/>
</dbReference>
<accession>A0ACB8ZFF6</accession>
<organism evidence="1 2">
    <name type="scientific">Smallanthus sonchifolius</name>
    <dbReference type="NCBI Taxonomy" id="185202"/>
    <lineage>
        <taxon>Eukaryota</taxon>
        <taxon>Viridiplantae</taxon>
        <taxon>Streptophyta</taxon>
        <taxon>Embryophyta</taxon>
        <taxon>Tracheophyta</taxon>
        <taxon>Spermatophyta</taxon>
        <taxon>Magnoliopsida</taxon>
        <taxon>eudicotyledons</taxon>
        <taxon>Gunneridae</taxon>
        <taxon>Pentapetalae</taxon>
        <taxon>asterids</taxon>
        <taxon>campanulids</taxon>
        <taxon>Asterales</taxon>
        <taxon>Asteraceae</taxon>
        <taxon>Asteroideae</taxon>
        <taxon>Heliantheae alliance</taxon>
        <taxon>Millerieae</taxon>
        <taxon>Smallanthus</taxon>
    </lineage>
</organism>
<name>A0ACB8ZFF6_9ASTR</name>
<evidence type="ECO:0000313" key="2">
    <source>
        <dbReference type="Proteomes" id="UP001056120"/>
    </source>
</evidence>
<keyword evidence="2" id="KW-1185">Reference proteome</keyword>
<comment type="caution">
    <text evidence="1">The sequence shown here is derived from an EMBL/GenBank/DDBJ whole genome shotgun (WGS) entry which is preliminary data.</text>
</comment>
<evidence type="ECO:0000313" key="1">
    <source>
        <dbReference type="EMBL" id="KAI3696343.1"/>
    </source>
</evidence>